<feature type="transmembrane region" description="Helical" evidence="2">
    <location>
        <begin position="330"/>
        <end position="353"/>
    </location>
</feature>
<feature type="transmembrane region" description="Helical" evidence="2">
    <location>
        <begin position="25"/>
        <end position="48"/>
    </location>
</feature>
<feature type="transmembrane region" description="Helical" evidence="2">
    <location>
        <begin position="270"/>
        <end position="290"/>
    </location>
</feature>
<dbReference type="GO" id="GO:0042910">
    <property type="term" value="F:xenobiotic transmembrane transporter activity"/>
    <property type="evidence" value="ECO:0007669"/>
    <property type="project" value="InterPro"/>
</dbReference>
<dbReference type="PANTHER" id="PTHR11206">
    <property type="entry name" value="MULTIDRUG RESISTANCE PROTEIN"/>
    <property type="match status" value="1"/>
</dbReference>
<evidence type="ECO:0000313" key="3">
    <source>
        <dbReference type="EMBL" id="CAJ1962052.1"/>
    </source>
</evidence>
<gene>
    <name evidence="3" type="ORF">CYCCA115_LOCUS19502</name>
</gene>
<sequence length="510" mass="56575">MSENHSEDSNGEGEKAKLNNIRTELWLFLQLAIPTTILNLGFIVSPLLTASHIGRTFEPAFLSGFTLANLTGNLCTFSLMSGLFGAADTLGPQAFGAGKKKEVGLIALRGFACAICLLLPISLILVFYIKDILIALGQDEEASKHASEWYRIYVLSFPFNITYMAIWKFLSAQHVMKPLIMASIPSCAVVLPLALDVLTESFGFVGSALAYVVFQAFQALFLIVYLWWKKPYEDGTWPGIECWREAIFQYKPMKEYIHLGIGGMFAQSEWIFWEALGLIIGLLGVVPLSVHTIPNQVTMLLCLAPFSAGTALTIRMGSTLPIDVSHAKRIAVVCVLLTVAVFSVVNFVAYISSDWIIGLFTNDEDVTELANAIWWKVCIFNVSVATFGALTGVANGLGMQWTLAGVNIFWLWVVGLPAIYYMAYVREGGVESAWSWINYPYVGMNSCLIAAYAMTNWYQIADKIQKEEVMHPPVYLGHMMENFERAPLINSTNENTKSKQYGSDFQEQGI</sequence>
<feature type="transmembrane region" description="Helical" evidence="2">
    <location>
        <begin position="149"/>
        <end position="167"/>
    </location>
</feature>
<feature type="transmembrane region" description="Helical" evidence="2">
    <location>
        <begin position="296"/>
        <end position="318"/>
    </location>
</feature>
<dbReference type="EMBL" id="CAKOGP040002092">
    <property type="protein sequence ID" value="CAJ1962052.1"/>
    <property type="molecule type" value="Genomic_DNA"/>
</dbReference>
<keyword evidence="2" id="KW-0812">Transmembrane</keyword>
<feature type="transmembrane region" description="Helical" evidence="2">
    <location>
        <begin position="373"/>
        <end position="394"/>
    </location>
</feature>
<evidence type="ECO:0000313" key="4">
    <source>
        <dbReference type="Proteomes" id="UP001295423"/>
    </source>
</evidence>
<keyword evidence="2" id="KW-1133">Transmembrane helix</keyword>
<dbReference type="Pfam" id="PF01554">
    <property type="entry name" value="MatE"/>
    <property type="match status" value="2"/>
</dbReference>
<feature type="transmembrane region" description="Helical" evidence="2">
    <location>
        <begin position="179"/>
        <end position="198"/>
    </location>
</feature>
<dbReference type="AlphaFoldDB" id="A0AAD2G4H9"/>
<accession>A0AAD2G4H9</accession>
<reference evidence="3" key="1">
    <citation type="submission" date="2023-08" db="EMBL/GenBank/DDBJ databases">
        <authorList>
            <person name="Audoor S."/>
            <person name="Bilcke G."/>
        </authorList>
    </citation>
    <scope>NUCLEOTIDE SEQUENCE</scope>
</reference>
<feature type="transmembrane region" description="Helical" evidence="2">
    <location>
        <begin position="106"/>
        <end position="129"/>
    </location>
</feature>
<feature type="transmembrane region" description="Helical" evidence="2">
    <location>
        <begin position="401"/>
        <end position="424"/>
    </location>
</feature>
<dbReference type="Proteomes" id="UP001295423">
    <property type="component" value="Unassembled WGS sequence"/>
</dbReference>
<evidence type="ECO:0000256" key="1">
    <source>
        <dbReference type="ARBA" id="ARBA00010199"/>
    </source>
</evidence>
<comment type="caution">
    <text evidence="3">The sequence shown here is derived from an EMBL/GenBank/DDBJ whole genome shotgun (WGS) entry which is preliminary data.</text>
</comment>
<dbReference type="GO" id="GO:0016020">
    <property type="term" value="C:membrane"/>
    <property type="evidence" value="ECO:0007669"/>
    <property type="project" value="InterPro"/>
</dbReference>
<keyword evidence="2" id="KW-0472">Membrane</keyword>
<feature type="transmembrane region" description="Helical" evidence="2">
    <location>
        <begin position="204"/>
        <end position="228"/>
    </location>
</feature>
<organism evidence="3 4">
    <name type="scientific">Cylindrotheca closterium</name>
    <dbReference type="NCBI Taxonomy" id="2856"/>
    <lineage>
        <taxon>Eukaryota</taxon>
        <taxon>Sar</taxon>
        <taxon>Stramenopiles</taxon>
        <taxon>Ochrophyta</taxon>
        <taxon>Bacillariophyta</taxon>
        <taxon>Bacillariophyceae</taxon>
        <taxon>Bacillariophycidae</taxon>
        <taxon>Bacillariales</taxon>
        <taxon>Bacillariaceae</taxon>
        <taxon>Cylindrotheca</taxon>
    </lineage>
</organism>
<dbReference type="InterPro" id="IPR002528">
    <property type="entry name" value="MATE_fam"/>
</dbReference>
<name>A0AAD2G4H9_9STRA</name>
<dbReference type="GO" id="GO:0015297">
    <property type="term" value="F:antiporter activity"/>
    <property type="evidence" value="ECO:0007669"/>
    <property type="project" value="InterPro"/>
</dbReference>
<evidence type="ECO:0000256" key="2">
    <source>
        <dbReference type="SAM" id="Phobius"/>
    </source>
</evidence>
<comment type="similarity">
    <text evidence="1">Belongs to the multi antimicrobial extrusion (MATE) (TC 2.A.66.1) family.</text>
</comment>
<protein>
    <recommendedName>
        <fullName evidence="5">Multidrug and toxin extrusion protein</fullName>
    </recommendedName>
</protein>
<proteinExistence type="inferred from homology"/>
<feature type="transmembrane region" description="Helical" evidence="2">
    <location>
        <begin position="60"/>
        <end position="85"/>
    </location>
</feature>
<keyword evidence="4" id="KW-1185">Reference proteome</keyword>
<evidence type="ECO:0008006" key="5">
    <source>
        <dbReference type="Google" id="ProtNLM"/>
    </source>
</evidence>
<feature type="transmembrane region" description="Helical" evidence="2">
    <location>
        <begin position="436"/>
        <end position="458"/>
    </location>
</feature>